<keyword evidence="2" id="KW-1185">Reference proteome</keyword>
<dbReference type="EMBL" id="JAGMWN010000001">
    <property type="protein sequence ID" value="MBP5855696.1"/>
    <property type="molecule type" value="Genomic_DNA"/>
</dbReference>
<protein>
    <submittedName>
        <fullName evidence="1">Uncharacterized protein</fullName>
    </submittedName>
</protein>
<dbReference type="AlphaFoldDB" id="A0A8J7SKR6"/>
<evidence type="ECO:0000313" key="2">
    <source>
        <dbReference type="Proteomes" id="UP000672602"/>
    </source>
</evidence>
<name>A0A8J7SKR6_9PROT</name>
<reference evidence="1" key="1">
    <citation type="submission" date="2021-04" db="EMBL/GenBank/DDBJ databases">
        <authorList>
            <person name="Zhang D.-C."/>
        </authorList>
    </citation>
    <scope>NUCLEOTIDE SEQUENCE</scope>
    <source>
        <strain evidence="1">CGMCC 1.15697</strain>
    </source>
</reference>
<organism evidence="1 2">
    <name type="scientific">Marivibrio halodurans</name>
    <dbReference type="NCBI Taxonomy" id="2039722"/>
    <lineage>
        <taxon>Bacteria</taxon>
        <taxon>Pseudomonadati</taxon>
        <taxon>Pseudomonadota</taxon>
        <taxon>Alphaproteobacteria</taxon>
        <taxon>Rhodospirillales</taxon>
        <taxon>Rhodospirillaceae</taxon>
        <taxon>Marivibrio</taxon>
    </lineage>
</organism>
<dbReference type="RefSeq" id="WP_210680274.1">
    <property type="nucleotide sequence ID" value="NZ_JAGMWN010000001.1"/>
</dbReference>
<proteinExistence type="predicted"/>
<accession>A0A8J7SKR6</accession>
<dbReference type="Proteomes" id="UP000672602">
    <property type="component" value="Unassembled WGS sequence"/>
</dbReference>
<gene>
    <name evidence="1" type="ORF">KAJ83_01645</name>
</gene>
<sequence>MAQTFWDQKRQEHVTVLEDENDRLAMATGKWEEVKRKFERLKTEYATTLLHQGYDEPSKCLNAAQSMALERMAKDANVKKTLTVMDGAAA</sequence>
<comment type="caution">
    <text evidence="1">The sequence shown here is derived from an EMBL/GenBank/DDBJ whole genome shotgun (WGS) entry which is preliminary data.</text>
</comment>
<evidence type="ECO:0000313" key="1">
    <source>
        <dbReference type="EMBL" id="MBP5855696.1"/>
    </source>
</evidence>